<comment type="catalytic activity">
    <reaction evidence="9">
        <text>L-threonyl-[protein] + ATP = O-phospho-L-threonyl-[protein] + ADP + H(+)</text>
        <dbReference type="Rhea" id="RHEA:46608"/>
        <dbReference type="Rhea" id="RHEA-COMP:11060"/>
        <dbReference type="Rhea" id="RHEA-COMP:11605"/>
        <dbReference type="ChEBI" id="CHEBI:15378"/>
        <dbReference type="ChEBI" id="CHEBI:30013"/>
        <dbReference type="ChEBI" id="CHEBI:30616"/>
        <dbReference type="ChEBI" id="CHEBI:61977"/>
        <dbReference type="ChEBI" id="CHEBI:456216"/>
        <dbReference type="EC" id="2.7.11.22"/>
    </reaction>
</comment>
<dbReference type="CDD" id="cd07829">
    <property type="entry name" value="STKc_CDK_like"/>
    <property type="match status" value="1"/>
</dbReference>
<dbReference type="InterPro" id="IPR000719">
    <property type="entry name" value="Prot_kinase_dom"/>
</dbReference>
<evidence type="ECO:0000313" key="14">
    <source>
        <dbReference type="EMBL" id="EPR77943.1"/>
    </source>
</evidence>
<dbReference type="Proteomes" id="UP000014978">
    <property type="component" value="Unassembled WGS sequence"/>
</dbReference>
<evidence type="ECO:0000256" key="7">
    <source>
        <dbReference type="ARBA" id="ARBA00022840"/>
    </source>
</evidence>
<dbReference type="VEuPathDB" id="MicrosporidiaDB:SLOPH_248"/>
<dbReference type="FunCoup" id="S7XPQ8">
    <property type="interactions" value="288"/>
</dbReference>
<keyword evidence="4" id="KW-0808">Transferase</keyword>
<keyword evidence="7 11" id="KW-0067">ATP-binding</keyword>
<dbReference type="PROSITE" id="PS50011">
    <property type="entry name" value="PROTEIN_KINASE_DOM"/>
    <property type="match status" value="1"/>
</dbReference>
<feature type="binding site" evidence="11">
    <location>
        <position position="35"/>
    </location>
    <ligand>
        <name>ATP</name>
        <dbReference type="ChEBI" id="CHEBI:30616"/>
    </ligand>
</feature>
<protein>
    <recommendedName>
        <fullName evidence="8">Cyclin-dependent kinase 1</fullName>
        <ecNumber evidence="2">2.7.11.22</ecNumber>
    </recommendedName>
</protein>
<evidence type="ECO:0000256" key="1">
    <source>
        <dbReference type="ARBA" id="ARBA00006485"/>
    </source>
</evidence>
<evidence type="ECO:0000256" key="4">
    <source>
        <dbReference type="ARBA" id="ARBA00022679"/>
    </source>
</evidence>
<dbReference type="AlphaFoldDB" id="S7XPQ8"/>
<name>S7XPQ8_SPRLO</name>
<dbReference type="Pfam" id="PF00069">
    <property type="entry name" value="Pkinase"/>
    <property type="match status" value="1"/>
</dbReference>
<dbReference type="FunFam" id="1.10.510.10:FF:000611">
    <property type="entry name" value="CMGC family protein kinase"/>
    <property type="match status" value="1"/>
</dbReference>
<keyword evidence="3 12" id="KW-0723">Serine/threonine-protein kinase</keyword>
<dbReference type="GO" id="GO:0030332">
    <property type="term" value="F:cyclin binding"/>
    <property type="evidence" value="ECO:0007669"/>
    <property type="project" value="TreeGrafter"/>
</dbReference>
<dbReference type="GO" id="GO:0005737">
    <property type="term" value="C:cytoplasm"/>
    <property type="evidence" value="ECO:0007669"/>
    <property type="project" value="TreeGrafter"/>
</dbReference>
<evidence type="ECO:0000256" key="6">
    <source>
        <dbReference type="ARBA" id="ARBA00022777"/>
    </source>
</evidence>
<sequence length="300" mass="35108">MFIDTFYKIEKIGEGTYGVVYRAYEKGTDNVVALKKIKIDEETKKEGITPTTLREITILRDLDHPSILKLNDVFFYTEKLFLVFEYIPNDLRSFLDECLKRGKNIQKQFLKRMAYQIISGVDYCHKRGILHRDIKPQNILMDRSGNMKLADFGLARVISVPLRTYTHDIITLWYRPPELLLGFRHYSYSVDIWSIGCIVAELRILRPLFPGDSEIDQIFRIFKIMGTPTEDTWPGVTKLPNFVAKFKPFDPIDLRGVMRTDTQFHNFLTSMITLNPKERKTASELLDSDFLKDLNKENKY</sequence>
<evidence type="ECO:0000259" key="13">
    <source>
        <dbReference type="PROSITE" id="PS50011"/>
    </source>
</evidence>
<dbReference type="InParanoid" id="S7XPQ8"/>
<dbReference type="Gene3D" id="3.30.200.20">
    <property type="entry name" value="Phosphorylase Kinase, domain 1"/>
    <property type="match status" value="1"/>
</dbReference>
<dbReference type="GO" id="GO:0000307">
    <property type="term" value="C:cyclin-dependent protein kinase holoenzyme complex"/>
    <property type="evidence" value="ECO:0007669"/>
    <property type="project" value="TreeGrafter"/>
</dbReference>
<organism evidence="14 15">
    <name type="scientific">Spraguea lophii (strain 42_110)</name>
    <name type="common">Microsporidian parasite</name>
    <dbReference type="NCBI Taxonomy" id="1358809"/>
    <lineage>
        <taxon>Eukaryota</taxon>
        <taxon>Fungi</taxon>
        <taxon>Fungi incertae sedis</taxon>
        <taxon>Microsporidia</taxon>
        <taxon>Spragueidae</taxon>
        <taxon>Spraguea</taxon>
    </lineage>
</organism>
<dbReference type="Gene3D" id="1.10.510.10">
    <property type="entry name" value="Transferase(Phosphotransferase) domain 1"/>
    <property type="match status" value="1"/>
</dbReference>
<evidence type="ECO:0000256" key="9">
    <source>
        <dbReference type="ARBA" id="ARBA00047811"/>
    </source>
</evidence>
<keyword evidence="15" id="KW-1185">Reference proteome</keyword>
<dbReference type="SUPFAM" id="SSF56112">
    <property type="entry name" value="Protein kinase-like (PK-like)"/>
    <property type="match status" value="1"/>
</dbReference>
<dbReference type="InterPro" id="IPR008271">
    <property type="entry name" value="Ser/Thr_kinase_AS"/>
</dbReference>
<dbReference type="GO" id="GO:0007165">
    <property type="term" value="P:signal transduction"/>
    <property type="evidence" value="ECO:0007669"/>
    <property type="project" value="TreeGrafter"/>
</dbReference>
<evidence type="ECO:0000256" key="12">
    <source>
        <dbReference type="RuleBase" id="RU000304"/>
    </source>
</evidence>
<accession>S7XPQ8</accession>
<keyword evidence="6 14" id="KW-0418">Kinase</keyword>
<dbReference type="FunFam" id="3.30.200.20:FF:000927">
    <property type="entry name" value="Cyclin-dependent kinase 2"/>
    <property type="match status" value="1"/>
</dbReference>
<evidence type="ECO:0000313" key="15">
    <source>
        <dbReference type="Proteomes" id="UP000014978"/>
    </source>
</evidence>
<dbReference type="HOGENOM" id="CLU_000288_181_1_1"/>
<evidence type="ECO:0000256" key="10">
    <source>
        <dbReference type="ARBA" id="ARBA00048367"/>
    </source>
</evidence>
<dbReference type="GO" id="GO:0004693">
    <property type="term" value="F:cyclin-dependent protein serine/threonine kinase activity"/>
    <property type="evidence" value="ECO:0007669"/>
    <property type="project" value="UniProtKB-EC"/>
</dbReference>
<dbReference type="PROSITE" id="PS00107">
    <property type="entry name" value="PROTEIN_KINASE_ATP"/>
    <property type="match status" value="1"/>
</dbReference>
<evidence type="ECO:0000256" key="11">
    <source>
        <dbReference type="PROSITE-ProRule" id="PRU10141"/>
    </source>
</evidence>
<dbReference type="PANTHER" id="PTHR24056:SF254">
    <property type="entry name" value="CYCLIN-DEPENDENT KINASE 2"/>
    <property type="match status" value="1"/>
</dbReference>
<dbReference type="InterPro" id="IPR017441">
    <property type="entry name" value="Protein_kinase_ATP_BS"/>
</dbReference>
<keyword evidence="5 11" id="KW-0547">Nucleotide-binding</keyword>
<dbReference type="EMBL" id="ATCN01001135">
    <property type="protein sequence ID" value="EPR77943.1"/>
    <property type="molecule type" value="Genomic_DNA"/>
</dbReference>
<gene>
    <name evidence="14" type="ORF">SLOPH_248</name>
</gene>
<dbReference type="InterPro" id="IPR011009">
    <property type="entry name" value="Kinase-like_dom_sf"/>
</dbReference>
<dbReference type="GO" id="GO:0005634">
    <property type="term" value="C:nucleus"/>
    <property type="evidence" value="ECO:0007669"/>
    <property type="project" value="TreeGrafter"/>
</dbReference>
<dbReference type="EC" id="2.7.11.22" evidence="2"/>
<comment type="catalytic activity">
    <reaction evidence="10">
        <text>L-seryl-[protein] + ATP = O-phospho-L-seryl-[protein] + ADP + H(+)</text>
        <dbReference type="Rhea" id="RHEA:17989"/>
        <dbReference type="Rhea" id="RHEA-COMP:9863"/>
        <dbReference type="Rhea" id="RHEA-COMP:11604"/>
        <dbReference type="ChEBI" id="CHEBI:15378"/>
        <dbReference type="ChEBI" id="CHEBI:29999"/>
        <dbReference type="ChEBI" id="CHEBI:30616"/>
        <dbReference type="ChEBI" id="CHEBI:83421"/>
        <dbReference type="ChEBI" id="CHEBI:456216"/>
        <dbReference type="EC" id="2.7.11.22"/>
    </reaction>
</comment>
<dbReference type="GO" id="GO:0000082">
    <property type="term" value="P:G1/S transition of mitotic cell cycle"/>
    <property type="evidence" value="ECO:0007669"/>
    <property type="project" value="TreeGrafter"/>
</dbReference>
<comment type="similarity">
    <text evidence="1">Belongs to the protein kinase superfamily. CMGC Ser/Thr protein kinase family. CDC2/CDKX subfamily.</text>
</comment>
<dbReference type="GO" id="GO:0005524">
    <property type="term" value="F:ATP binding"/>
    <property type="evidence" value="ECO:0007669"/>
    <property type="project" value="UniProtKB-UniRule"/>
</dbReference>
<evidence type="ECO:0000256" key="5">
    <source>
        <dbReference type="ARBA" id="ARBA00022741"/>
    </source>
</evidence>
<feature type="domain" description="Protein kinase" evidence="13">
    <location>
        <begin position="6"/>
        <end position="291"/>
    </location>
</feature>
<evidence type="ECO:0000256" key="2">
    <source>
        <dbReference type="ARBA" id="ARBA00012425"/>
    </source>
</evidence>
<dbReference type="STRING" id="1358809.S7XPQ8"/>
<dbReference type="GO" id="GO:0010468">
    <property type="term" value="P:regulation of gene expression"/>
    <property type="evidence" value="ECO:0007669"/>
    <property type="project" value="TreeGrafter"/>
</dbReference>
<comment type="caution">
    <text evidence="14">The sequence shown here is derived from an EMBL/GenBank/DDBJ whole genome shotgun (WGS) entry which is preliminary data.</text>
</comment>
<dbReference type="SMART" id="SM00220">
    <property type="entry name" value="S_TKc"/>
    <property type="match status" value="1"/>
</dbReference>
<dbReference type="GO" id="GO:0010389">
    <property type="term" value="P:regulation of G2/M transition of mitotic cell cycle"/>
    <property type="evidence" value="ECO:0007669"/>
    <property type="project" value="TreeGrafter"/>
</dbReference>
<proteinExistence type="inferred from homology"/>
<dbReference type="OrthoDB" id="1732493at2759"/>
<evidence type="ECO:0000256" key="3">
    <source>
        <dbReference type="ARBA" id="ARBA00022527"/>
    </source>
</evidence>
<dbReference type="PROSITE" id="PS00108">
    <property type="entry name" value="PROTEIN_KINASE_ST"/>
    <property type="match status" value="1"/>
</dbReference>
<evidence type="ECO:0000256" key="8">
    <source>
        <dbReference type="ARBA" id="ARBA00039266"/>
    </source>
</evidence>
<dbReference type="OMA" id="PDETKWP"/>
<dbReference type="PANTHER" id="PTHR24056">
    <property type="entry name" value="CELL DIVISION PROTEIN KINASE"/>
    <property type="match status" value="1"/>
</dbReference>
<reference evidence="15" key="1">
    <citation type="journal article" date="2013" name="PLoS Genet.">
        <title>The genome of Spraguea lophii and the basis of host-microsporidian interactions.</title>
        <authorList>
            <person name="Campbell S.E."/>
            <person name="Williams T.A."/>
            <person name="Yousuf A."/>
            <person name="Soanes D.M."/>
            <person name="Paszkiewicz K.H."/>
            <person name="Williams B.A.P."/>
        </authorList>
    </citation>
    <scope>NUCLEOTIDE SEQUENCE [LARGE SCALE GENOMIC DNA]</scope>
    <source>
        <strain evidence="15">42_110</strain>
    </source>
</reference>
<dbReference type="InterPro" id="IPR050108">
    <property type="entry name" value="CDK"/>
</dbReference>